<sequence>MKIRIVIGKLSMDAELNESPTAEKVVSILPIETSFNTWGDEIYFSIPVESALDKTAKEEVELGELGFWPSGNAFCIFFGPTPMSRGQRIIPASSVNIIGKVVGDAVRFKEVMNERIVRLESAP</sequence>
<dbReference type="InterPro" id="IPR029000">
    <property type="entry name" value="Cyclophilin-like_dom_sf"/>
</dbReference>
<evidence type="ECO:0000313" key="2">
    <source>
        <dbReference type="EMBL" id="MBI5248131.1"/>
    </source>
</evidence>
<dbReference type="SUPFAM" id="SSF50891">
    <property type="entry name" value="Cyclophilin-like"/>
    <property type="match status" value="1"/>
</dbReference>
<comment type="caution">
    <text evidence="2">The sequence shown here is derived from an EMBL/GenBank/DDBJ whole genome shotgun (WGS) entry which is preliminary data.</text>
</comment>
<dbReference type="Gene3D" id="2.40.100.20">
    <property type="match status" value="1"/>
</dbReference>
<dbReference type="InterPro" id="IPR025658">
    <property type="entry name" value="Cyclophilin_TM1367"/>
</dbReference>
<evidence type="ECO:0000313" key="3">
    <source>
        <dbReference type="Proteomes" id="UP000807825"/>
    </source>
</evidence>
<feature type="domain" description="Cyclophilin TM1367-like" evidence="1">
    <location>
        <begin position="1"/>
        <end position="120"/>
    </location>
</feature>
<accession>A0A9D6Z4E6</accession>
<proteinExistence type="predicted"/>
<evidence type="ECO:0000259" key="1">
    <source>
        <dbReference type="Pfam" id="PF04126"/>
    </source>
</evidence>
<reference evidence="2" key="1">
    <citation type="submission" date="2020-07" db="EMBL/GenBank/DDBJ databases">
        <title>Huge and variable diversity of episymbiotic CPR bacteria and DPANN archaea in groundwater ecosystems.</title>
        <authorList>
            <person name="He C.Y."/>
            <person name="Keren R."/>
            <person name="Whittaker M."/>
            <person name="Farag I.F."/>
            <person name="Doudna J."/>
            <person name="Cate J.H.D."/>
            <person name="Banfield J.F."/>
        </authorList>
    </citation>
    <scope>NUCLEOTIDE SEQUENCE</scope>
    <source>
        <strain evidence="2">NC_groundwater_1664_Pr3_B-0.1um_52_9</strain>
    </source>
</reference>
<name>A0A9D6Z4E6_9BACT</name>
<protein>
    <recommendedName>
        <fullName evidence="1">Cyclophilin TM1367-like domain-containing protein</fullName>
    </recommendedName>
</protein>
<organism evidence="2 3">
    <name type="scientific">Desulfomonile tiedjei</name>
    <dbReference type="NCBI Taxonomy" id="2358"/>
    <lineage>
        <taxon>Bacteria</taxon>
        <taxon>Pseudomonadati</taxon>
        <taxon>Thermodesulfobacteriota</taxon>
        <taxon>Desulfomonilia</taxon>
        <taxon>Desulfomonilales</taxon>
        <taxon>Desulfomonilaceae</taxon>
        <taxon>Desulfomonile</taxon>
    </lineage>
</organism>
<dbReference type="Pfam" id="PF04126">
    <property type="entry name" value="Cyclophil_like"/>
    <property type="match status" value="1"/>
</dbReference>
<dbReference type="AlphaFoldDB" id="A0A9D6Z4E6"/>
<dbReference type="EMBL" id="JACRDE010000044">
    <property type="protein sequence ID" value="MBI5248131.1"/>
    <property type="molecule type" value="Genomic_DNA"/>
</dbReference>
<gene>
    <name evidence="2" type="ORF">HY912_01440</name>
</gene>
<dbReference type="Proteomes" id="UP000807825">
    <property type="component" value="Unassembled WGS sequence"/>
</dbReference>